<gene>
    <name evidence="1" type="ORF">SAY86_009620</name>
</gene>
<organism evidence="1 2">
    <name type="scientific">Trapa natans</name>
    <name type="common">Water chestnut</name>
    <dbReference type="NCBI Taxonomy" id="22666"/>
    <lineage>
        <taxon>Eukaryota</taxon>
        <taxon>Viridiplantae</taxon>
        <taxon>Streptophyta</taxon>
        <taxon>Embryophyta</taxon>
        <taxon>Tracheophyta</taxon>
        <taxon>Spermatophyta</taxon>
        <taxon>Magnoliopsida</taxon>
        <taxon>eudicotyledons</taxon>
        <taxon>Gunneridae</taxon>
        <taxon>Pentapetalae</taxon>
        <taxon>rosids</taxon>
        <taxon>malvids</taxon>
        <taxon>Myrtales</taxon>
        <taxon>Lythraceae</taxon>
        <taxon>Trapa</taxon>
    </lineage>
</organism>
<sequence>MAEREVVTVKKVEAGLSDVRKENVGFQEDNKDESLKFNMLILDTKSLDNLS</sequence>
<dbReference type="Proteomes" id="UP001346149">
    <property type="component" value="Unassembled WGS sequence"/>
</dbReference>
<evidence type="ECO:0000313" key="1">
    <source>
        <dbReference type="EMBL" id="KAK4774685.1"/>
    </source>
</evidence>
<protein>
    <submittedName>
        <fullName evidence="1">Uncharacterized protein</fullName>
    </submittedName>
</protein>
<keyword evidence="2" id="KW-1185">Reference proteome</keyword>
<proteinExistence type="predicted"/>
<accession>A0AAN7L482</accession>
<evidence type="ECO:0000313" key="2">
    <source>
        <dbReference type="Proteomes" id="UP001346149"/>
    </source>
</evidence>
<dbReference type="AlphaFoldDB" id="A0AAN7L482"/>
<reference evidence="1 2" key="1">
    <citation type="journal article" date="2023" name="Hortic Res">
        <title>Pangenome of water caltrop reveals structural variations and asymmetric subgenome divergence after allopolyploidization.</title>
        <authorList>
            <person name="Zhang X."/>
            <person name="Chen Y."/>
            <person name="Wang L."/>
            <person name="Yuan Y."/>
            <person name="Fang M."/>
            <person name="Shi L."/>
            <person name="Lu R."/>
            <person name="Comes H.P."/>
            <person name="Ma Y."/>
            <person name="Chen Y."/>
            <person name="Huang G."/>
            <person name="Zhou Y."/>
            <person name="Zheng Z."/>
            <person name="Qiu Y."/>
        </authorList>
    </citation>
    <scope>NUCLEOTIDE SEQUENCE [LARGE SCALE GENOMIC DNA]</scope>
    <source>
        <strain evidence="1">F231</strain>
    </source>
</reference>
<comment type="caution">
    <text evidence="1">The sequence shown here is derived from an EMBL/GenBank/DDBJ whole genome shotgun (WGS) entry which is preliminary data.</text>
</comment>
<name>A0AAN7L482_TRANT</name>
<dbReference type="EMBL" id="JAXQNO010000019">
    <property type="protein sequence ID" value="KAK4774685.1"/>
    <property type="molecule type" value="Genomic_DNA"/>
</dbReference>